<feature type="binding site" evidence="7">
    <location>
        <position position="429"/>
    </location>
    <ligand>
        <name>Mg(2+)</name>
        <dbReference type="ChEBI" id="CHEBI:18420"/>
        <label>1</label>
    </ligand>
</feature>
<comment type="subcellular location">
    <subcellularLocation>
        <location evidence="7">Cytoplasm</location>
    </subcellularLocation>
</comment>
<dbReference type="PROSITE" id="PS50862">
    <property type="entry name" value="AA_TRNA_LIGASE_II"/>
    <property type="match status" value="1"/>
</dbReference>
<comment type="catalytic activity">
    <reaction evidence="6 7 8">
        <text>tRNA(Lys) + L-lysine + ATP = L-lysyl-tRNA(Lys) + AMP + diphosphate</text>
        <dbReference type="Rhea" id="RHEA:20792"/>
        <dbReference type="Rhea" id="RHEA-COMP:9696"/>
        <dbReference type="Rhea" id="RHEA-COMP:9697"/>
        <dbReference type="ChEBI" id="CHEBI:30616"/>
        <dbReference type="ChEBI" id="CHEBI:32551"/>
        <dbReference type="ChEBI" id="CHEBI:33019"/>
        <dbReference type="ChEBI" id="CHEBI:78442"/>
        <dbReference type="ChEBI" id="CHEBI:78529"/>
        <dbReference type="ChEBI" id="CHEBI:456215"/>
        <dbReference type="EC" id="6.1.1.6"/>
    </reaction>
</comment>
<dbReference type="Proteomes" id="UP000614410">
    <property type="component" value="Unassembled WGS sequence"/>
</dbReference>
<evidence type="ECO:0000256" key="8">
    <source>
        <dbReference type="RuleBase" id="RU000336"/>
    </source>
</evidence>
<dbReference type="GO" id="GO:0004824">
    <property type="term" value="F:lysine-tRNA ligase activity"/>
    <property type="evidence" value="ECO:0007669"/>
    <property type="project" value="UniProtKB-UniRule"/>
</dbReference>
<dbReference type="EMBL" id="JAEKNN010000026">
    <property type="protein sequence ID" value="MBJ7608898.1"/>
    <property type="molecule type" value="Genomic_DNA"/>
</dbReference>
<evidence type="ECO:0000256" key="7">
    <source>
        <dbReference type="HAMAP-Rule" id="MF_00252"/>
    </source>
</evidence>
<accession>A0A934KLA3</accession>
<evidence type="ECO:0000256" key="6">
    <source>
        <dbReference type="ARBA" id="ARBA00048573"/>
    </source>
</evidence>
<evidence type="ECO:0000313" key="11">
    <source>
        <dbReference type="EMBL" id="MBJ7608898.1"/>
    </source>
</evidence>
<keyword evidence="4 7" id="KW-0067">ATP-binding</keyword>
<protein>
    <recommendedName>
        <fullName evidence="7">Lysine--tRNA ligase</fullName>
        <ecNumber evidence="7">6.1.1.6</ecNumber>
    </recommendedName>
    <alternativeName>
        <fullName evidence="7">Lysyl-tRNA synthetase</fullName>
        <shortName evidence="7">LysRS</shortName>
    </alternativeName>
</protein>
<dbReference type="NCBIfam" id="TIGR00499">
    <property type="entry name" value="lysS_bact"/>
    <property type="match status" value="1"/>
</dbReference>
<comment type="similarity">
    <text evidence="7">Belongs to the class-II aminoacyl-tRNA synthetase family.</text>
</comment>
<feature type="binding site" evidence="7">
    <location>
        <position position="422"/>
    </location>
    <ligand>
        <name>Mg(2+)</name>
        <dbReference type="ChEBI" id="CHEBI:18420"/>
        <label>1</label>
    </ligand>
</feature>
<dbReference type="InterPro" id="IPR002313">
    <property type="entry name" value="Lys-tRNA-ligase_II"/>
</dbReference>
<comment type="caution">
    <text evidence="11">The sequence shown here is derived from an EMBL/GenBank/DDBJ whole genome shotgun (WGS) entry which is preliminary data.</text>
</comment>
<dbReference type="HAMAP" id="MF_00252">
    <property type="entry name" value="Lys_tRNA_synth_class2"/>
    <property type="match status" value="1"/>
</dbReference>
<organism evidence="11 12">
    <name type="scientific">Candidatus Amunia macphersoniae</name>
    <dbReference type="NCBI Taxonomy" id="3127014"/>
    <lineage>
        <taxon>Bacteria</taxon>
        <taxon>Bacillati</taxon>
        <taxon>Candidatus Dormiibacterota</taxon>
        <taxon>Candidatus Dormibacteria</taxon>
        <taxon>Candidatus Aeolococcales</taxon>
        <taxon>Candidatus Aeolococcaceae</taxon>
        <taxon>Candidatus Amunia</taxon>
    </lineage>
</organism>
<name>A0A934KLA3_9BACT</name>
<dbReference type="Pfam" id="PF01336">
    <property type="entry name" value="tRNA_anti-codon"/>
    <property type="match status" value="1"/>
</dbReference>
<evidence type="ECO:0000259" key="10">
    <source>
        <dbReference type="PROSITE" id="PS50862"/>
    </source>
</evidence>
<dbReference type="InterPro" id="IPR044136">
    <property type="entry name" value="Lys-tRNA-ligase_II_N"/>
</dbReference>
<evidence type="ECO:0000256" key="1">
    <source>
        <dbReference type="ARBA" id="ARBA00022598"/>
    </source>
</evidence>
<dbReference type="GO" id="GO:0000049">
    <property type="term" value="F:tRNA binding"/>
    <property type="evidence" value="ECO:0007669"/>
    <property type="project" value="TreeGrafter"/>
</dbReference>
<evidence type="ECO:0000256" key="4">
    <source>
        <dbReference type="ARBA" id="ARBA00022840"/>
    </source>
</evidence>
<dbReference type="CDD" id="cd04322">
    <property type="entry name" value="LysRS_N"/>
    <property type="match status" value="1"/>
</dbReference>
<evidence type="ECO:0000256" key="2">
    <source>
        <dbReference type="ARBA" id="ARBA00022723"/>
    </source>
</evidence>
<dbReference type="InterPro" id="IPR018149">
    <property type="entry name" value="Lys-tRNA-synth_II_C"/>
</dbReference>
<keyword evidence="1 7" id="KW-0436">Ligase</keyword>
<keyword evidence="7" id="KW-0648">Protein biosynthesis</keyword>
<dbReference type="PANTHER" id="PTHR42918">
    <property type="entry name" value="LYSYL-TRNA SYNTHETASE"/>
    <property type="match status" value="1"/>
</dbReference>
<dbReference type="InterPro" id="IPR006195">
    <property type="entry name" value="aa-tRNA-synth_II"/>
</dbReference>
<keyword evidence="7" id="KW-0963">Cytoplasm</keyword>
<evidence type="ECO:0000256" key="3">
    <source>
        <dbReference type="ARBA" id="ARBA00022741"/>
    </source>
</evidence>
<dbReference type="InterPro" id="IPR004364">
    <property type="entry name" value="Aa-tRNA-synt_II"/>
</dbReference>
<dbReference type="CDD" id="cd00775">
    <property type="entry name" value="LysRS_core"/>
    <property type="match status" value="1"/>
</dbReference>
<dbReference type="InterPro" id="IPR012340">
    <property type="entry name" value="NA-bd_OB-fold"/>
</dbReference>
<dbReference type="Pfam" id="PF00152">
    <property type="entry name" value="tRNA-synt_2"/>
    <property type="match status" value="1"/>
</dbReference>
<evidence type="ECO:0000256" key="5">
    <source>
        <dbReference type="ARBA" id="ARBA00023146"/>
    </source>
</evidence>
<comment type="cofactor">
    <cofactor evidence="7 8">
        <name>Mg(2+)</name>
        <dbReference type="ChEBI" id="CHEBI:18420"/>
    </cofactor>
    <text evidence="7 8">Binds 3 Mg(2+) ions per subunit.</text>
</comment>
<dbReference type="NCBIfam" id="NF001756">
    <property type="entry name" value="PRK00484.1"/>
    <property type="match status" value="1"/>
</dbReference>
<dbReference type="AlphaFoldDB" id="A0A934KLA3"/>
<evidence type="ECO:0000313" key="12">
    <source>
        <dbReference type="Proteomes" id="UP000614410"/>
    </source>
</evidence>
<gene>
    <name evidence="7 11" type="primary">lysS</name>
    <name evidence="11" type="ORF">JF887_05645</name>
</gene>
<keyword evidence="7 8" id="KW-0460">Magnesium</keyword>
<keyword evidence="5 7" id="KW-0030">Aminoacyl-tRNA synthetase</keyword>
<feature type="binding site" evidence="7">
    <location>
        <position position="429"/>
    </location>
    <ligand>
        <name>Mg(2+)</name>
        <dbReference type="ChEBI" id="CHEBI:18420"/>
        <label>2</label>
    </ligand>
</feature>
<dbReference type="PANTHER" id="PTHR42918:SF15">
    <property type="entry name" value="LYSINE--TRNA LIGASE, CHLOROPLASTIC_MITOCHONDRIAL"/>
    <property type="match status" value="1"/>
</dbReference>
<dbReference type="GO" id="GO:0005524">
    <property type="term" value="F:ATP binding"/>
    <property type="evidence" value="ECO:0007669"/>
    <property type="project" value="UniProtKB-UniRule"/>
</dbReference>
<dbReference type="SUPFAM" id="SSF50249">
    <property type="entry name" value="Nucleic acid-binding proteins"/>
    <property type="match status" value="1"/>
</dbReference>
<dbReference type="EC" id="6.1.1.6" evidence="7"/>
<dbReference type="InterPro" id="IPR004365">
    <property type="entry name" value="NA-bd_OB_tRNA"/>
</dbReference>
<proteinExistence type="inferred from homology"/>
<evidence type="ECO:0000256" key="9">
    <source>
        <dbReference type="SAM" id="MobiDB-lite"/>
    </source>
</evidence>
<dbReference type="GO" id="GO:0000287">
    <property type="term" value="F:magnesium ion binding"/>
    <property type="evidence" value="ECO:0007669"/>
    <property type="project" value="UniProtKB-UniRule"/>
</dbReference>
<feature type="domain" description="Aminoacyl-transfer RNA synthetases class-II family profile" evidence="10">
    <location>
        <begin position="179"/>
        <end position="510"/>
    </location>
</feature>
<dbReference type="InterPro" id="IPR045864">
    <property type="entry name" value="aa-tRNA-synth_II/BPL/LPL"/>
</dbReference>
<feature type="region of interest" description="Disordered" evidence="9">
    <location>
        <begin position="511"/>
        <end position="535"/>
    </location>
</feature>
<dbReference type="Gene3D" id="2.40.50.140">
    <property type="entry name" value="Nucleic acid-binding proteins"/>
    <property type="match status" value="1"/>
</dbReference>
<dbReference type="PRINTS" id="PR00982">
    <property type="entry name" value="TRNASYNTHLYS"/>
</dbReference>
<comment type="subunit">
    <text evidence="7">Homodimer.</text>
</comment>
<dbReference type="GO" id="GO:0006430">
    <property type="term" value="P:lysyl-tRNA aminoacylation"/>
    <property type="evidence" value="ECO:0007669"/>
    <property type="project" value="UniProtKB-UniRule"/>
</dbReference>
<reference evidence="11 12" key="1">
    <citation type="submission" date="2020-10" db="EMBL/GenBank/DDBJ databases">
        <title>Ca. Dormibacterota MAGs.</title>
        <authorList>
            <person name="Montgomery K."/>
        </authorList>
    </citation>
    <scope>NUCLEOTIDE SEQUENCE [LARGE SCALE GENOMIC DNA]</scope>
    <source>
        <strain evidence="11">Mitchell_Peninsula_5</strain>
    </source>
</reference>
<keyword evidence="3 7" id="KW-0547">Nucleotide-binding</keyword>
<sequence length="535" mass="59890">MPADDLIAERRRKLDQLAVLGVPSHNVDFTPTETLDGARRLLARMEVDSSGASAADEAPDGPEVRVAGRVMQYRLQGKSCFVHVEDEGERMQVWLRLDRLGDDEFAVVRLLDLGDIIGVRGNLMRTRRGEPTVLASALTLLVKSLQPPPEKFHGLQDQETRYRKRYLHLLSSAAQRRHFAARTTVVRSLRRTLDNRGFMEAETPILQPIPGGGHALPFVTHWNALHADVYLRIAIELHLKRLLVGGYRRVYEIGRVFRNEGLSPRHNPEFTMLEAYEAYTDYHGMRELTESLIVDAANALGPQQIPEQDGGTFPCDDPLRRSFGGRELSLTPPFRCERMVDLVAQACDFNPVEAWDDLPERAHALGAPVPIGAGAGAALLAIYEHRVEPELWDPTFVLDYPAEVSPLARKRRDDQRFVERFELVVAGREVANAFSELNDPLDQRQRFEEQASLRAAGDDEAFPLDEDFLEAIEVGMPPAGGLGIGVDRLVMLLTDAATIRDVLLFPTMRPRHREEASAEDVNQSSPPSAEDSERP</sequence>
<dbReference type="GO" id="GO:0005829">
    <property type="term" value="C:cytosol"/>
    <property type="evidence" value="ECO:0007669"/>
    <property type="project" value="TreeGrafter"/>
</dbReference>
<dbReference type="SUPFAM" id="SSF55681">
    <property type="entry name" value="Class II aaRS and biotin synthetases"/>
    <property type="match status" value="1"/>
</dbReference>
<keyword evidence="2 7" id="KW-0479">Metal-binding</keyword>
<dbReference type="Gene3D" id="3.30.930.10">
    <property type="entry name" value="Bira Bifunctional Protein, Domain 2"/>
    <property type="match status" value="1"/>
</dbReference>